<evidence type="ECO:0000256" key="1">
    <source>
        <dbReference type="SAM" id="MobiDB-lite"/>
    </source>
</evidence>
<feature type="region of interest" description="Disordered" evidence="1">
    <location>
        <begin position="288"/>
        <end position="344"/>
    </location>
</feature>
<gene>
    <name evidence="2" type="ORF">GV827_17600</name>
</gene>
<evidence type="ECO:0000313" key="2">
    <source>
        <dbReference type="EMBL" id="NEK24204.1"/>
    </source>
</evidence>
<feature type="compositionally biased region" description="Basic residues" evidence="1">
    <location>
        <begin position="307"/>
        <end position="322"/>
    </location>
</feature>
<accession>A0A6P0CIC1</accession>
<protein>
    <submittedName>
        <fullName evidence="2">Uncharacterized protein</fullName>
    </submittedName>
</protein>
<evidence type="ECO:0000313" key="3">
    <source>
        <dbReference type="Proteomes" id="UP000468591"/>
    </source>
</evidence>
<reference evidence="2 3" key="1">
    <citation type="submission" date="2020-01" db="EMBL/GenBank/DDBJ databases">
        <title>Sulfitobacter sediminilitoris sp. nov., isolated from a tidal flat.</title>
        <authorList>
            <person name="Park S."/>
            <person name="Yoon J.-H."/>
        </authorList>
    </citation>
    <scope>NUCLEOTIDE SEQUENCE [LARGE SCALE GENOMIC DNA]</scope>
    <source>
        <strain evidence="2 3">JBTF-M27</strain>
    </source>
</reference>
<dbReference type="Proteomes" id="UP000468591">
    <property type="component" value="Unassembled WGS sequence"/>
</dbReference>
<dbReference type="RefSeq" id="WP_164355131.1">
    <property type="nucleotide sequence ID" value="NZ_JAABNT010000013.1"/>
</dbReference>
<sequence>MKPARPAYSEEEKHKARQALNSYGASSYSRCFVDPNAVCPVCGQSVYFYSNDFGSRVFFDELGKPWTKHPCTDNGRSNSTAVKARPVSRPLIEINKILDAEKKIDQRILPASKKARKKSWKLALVTEVDFSDLSMSVLIEDLSTKNHQKHRLQVYCDQQLLNAGDFVSWRGNVFSFLNPGTLESIEIVNGEILLNLDEVEGGIDHNEIPQKISDMVATEKRHFSYALTSTITVQDELRPVLQDFAKKGIVGAKLVAHYLNATGRKTANGSPWTPRLAAFLILLTGVPQERPHERHKSRSSRDFGKKQPTKRTTKAKRLKSKRVSVNAKPLQKNDKTPAKLSSDVDEWAKMLSRLGRVTRKGHEE</sequence>
<organism evidence="2 3">
    <name type="scientific">Sulfitobacter sediminilitoris</name>
    <dbReference type="NCBI Taxonomy" id="2698830"/>
    <lineage>
        <taxon>Bacteria</taxon>
        <taxon>Pseudomonadati</taxon>
        <taxon>Pseudomonadota</taxon>
        <taxon>Alphaproteobacteria</taxon>
        <taxon>Rhodobacterales</taxon>
        <taxon>Roseobacteraceae</taxon>
        <taxon>Sulfitobacter</taxon>
    </lineage>
</organism>
<keyword evidence="3" id="KW-1185">Reference proteome</keyword>
<dbReference type="AlphaFoldDB" id="A0A6P0CIC1"/>
<name>A0A6P0CIC1_9RHOB</name>
<comment type="caution">
    <text evidence="2">The sequence shown here is derived from an EMBL/GenBank/DDBJ whole genome shotgun (WGS) entry which is preliminary data.</text>
</comment>
<proteinExistence type="predicted"/>
<dbReference type="EMBL" id="JAABNT010000013">
    <property type="protein sequence ID" value="NEK24204.1"/>
    <property type="molecule type" value="Genomic_DNA"/>
</dbReference>